<protein>
    <submittedName>
        <fullName evidence="3">DNA topoisomerase-1</fullName>
        <ecNumber evidence="3">5.6.2.1</ecNumber>
    </submittedName>
</protein>
<dbReference type="EC" id="5.6.2.1" evidence="3"/>
<evidence type="ECO:0000313" key="3">
    <source>
        <dbReference type="EMBL" id="MET4634326.1"/>
    </source>
</evidence>
<dbReference type="EMBL" id="JBEPSM010000001">
    <property type="protein sequence ID" value="MET4634326.1"/>
    <property type="molecule type" value="Genomic_DNA"/>
</dbReference>
<dbReference type="Pfam" id="PF01028">
    <property type="entry name" value="Topoisom_I"/>
    <property type="match status" value="1"/>
</dbReference>
<sequence length="345" mass="38248">MPDSSELEEAVAASEPLEELKRARAEDLGIRRRRRGRGFSYVDRKGRTIRAKAALERIAKLAIPPAYEDVRISSDPTSHLQAIGRDAAGRWQHRYHENWTGVRESRKIERLALLLDVLPKIRARVRADMARRKLDRSKALACAVAILDETHIRVGCEAYVSTSGARGAATLLKRHSSLGKEQVLLCFRGKGGTQFRCTVLHSPLARALSRIAELPGRRLLQYQDASGAVKLIHAQEINAYLKEISGAEITAKDLRMLAANALAAQEFAAMEPETVETRQRRQIAAVMRKVAERLGNTPAVTRKSYVHSRIVEAFAAGGLPAIVKTCRSVGLRKRSESLVKRLIAS</sequence>
<keyword evidence="4" id="KW-1185">Reference proteome</keyword>
<proteinExistence type="predicted"/>
<feature type="domain" description="DNA topoisomerase I catalytic core eukaryotic-type" evidence="1">
    <location>
        <begin position="99"/>
        <end position="310"/>
    </location>
</feature>
<dbReference type="SUPFAM" id="SSF56349">
    <property type="entry name" value="DNA breaking-rejoining enzymes"/>
    <property type="match status" value="1"/>
</dbReference>
<dbReference type="InterPro" id="IPR049331">
    <property type="entry name" value="Top1B_N_bact"/>
</dbReference>
<organism evidence="3 4">
    <name type="scientific">Kaistia defluvii</name>
    <dbReference type="NCBI Taxonomy" id="410841"/>
    <lineage>
        <taxon>Bacteria</taxon>
        <taxon>Pseudomonadati</taxon>
        <taxon>Pseudomonadota</taxon>
        <taxon>Alphaproteobacteria</taxon>
        <taxon>Hyphomicrobiales</taxon>
        <taxon>Kaistiaceae</taxon>
        <taxon>Kaistia</taxon>
    </lineage>
</organism>
<dbReference type="GO" id="GO:0003917">
    <property type="term" value="F:DNA topoisomerase type I (single strand cut, ATP-independent) activity"/>
    <property type="evidence" value="ECO:0007669"/>
    <property type="project" value="UniProtKB-EC"/>
</dbReference>
<evidence type="ECO:0000259" key="1">
    <source>
        <dbReference type="Pfam" id="PF01028"/>
    </source>
</evidence>
<dbReference type="SUPFAM" id="SSF55869">
    <property type="entry name" value="DNA topoisomerase I domain"/>
    <property type="match status" value="1"/>
</dbReference>
<dbReference type="InterPro" id="IPR011010">
    <property type="entry name" value="DNA_brk_join_enz"/>
</dbReference>
<evidence type="ECO:0000259" key="2">
    <source>
        <dbReference type="Pfam" id="PF21338"/>
    </source>
</evidence>
<gene>
    <name evidence="3" type="ORF">ABIE08_002239</name>
</gene>
<dbReference type="Gene3D" id="1.10.132.120">
    <property type="match status" value="1"/>
</dbReference>
<name>A0ABV2QZ73_9HYPH</name>
<accession>A0ABV2QZ73</accession>
<dbReference type="InterPro" id="IPR014711">
    <property type="entry name" value="TopoI_cat_a-hlx-sub_euk"/>
</dbReference>
<dbReference type="InterPro" id="IPR013500">
    <property type="entry name" value="TopoI_cat_euk"/>
</dbReference>
<dbReference type="InterPro" id="IPR035447">
    <property type="entry name" value="DNA_topo_I_N_sf"/>
</dbReference>
<keyword evidence="3" id="KW-0413">Isomerase</keyword>
<dbReference type="Gene3D" id="3.30.66.10">
    <property type="entry name" value="DNA topoisomerase I domain"/>
    <property type="match status" value="1"/>
</dbReference>
<dbReference type="PROSITE" id="PS52038">
    <property type="entry name" value="TOPO_IB_2"/>
    <property type="match status" value="1"/>
</dbReference>
<dbReference type="Proteomes" id="UP001549321">
    <property type="component" value="Unassembled WGS sequence"/>
</dbReference>
<dbReference type="RefSeq" id="WP_354551006.1">
    <property type="nucleotide sequence ID" value="NZ_JBEPSM010000001.1"/>
</dbReference>
<dbReference type="Pfam" id="PF21338">
    <property type="entry name" value="Top1B_N_bact"/>
    <property type="match status" value="1"/>
</dbReference>
<evidence type="ECO:0000313" key="4">
    <source>
        <dbReference type="Proteomes" id="UP001549321"/>
    </source>
</evidence>
<feature type="domain" description="DNA topoisomerase IB N-terminal" evidence="2">
    <location>
        <begin position="38"/>
        <end position="86"/>
    </location>
</feature>
<reference evidence="3 4" key="1">
    <citation type="submission" date="2024-06" db="EMBL/GenBank/DDBJ databases">
        <title>Sorghum-associated microbial communities from plants grown in Nebraska, USA.</title>
        <authorList>
            <person name="Schachtman D."/>
        </authorList>
    </citation>
    <scope>NUCLEOTIDE SEQUENCE [LARGE SCALE GENOMIC DNA]</scope>
    <source>
        <strain evidence="3 4">3207</strain>
    </source>
</reference>
<dbReference type="Gene3D" id="3.90.15.10">
    <property type="entry name" value="Topoisomerase I, Chain A, domain 3"/>
    <property type="match status" value="1"/>
</dbReference>
<comment type="caution">
    <text evidence="3">The sequence shown here is derived from an EMBL/GenBank/DDBJ whole genome shotgun (WGS) entry which is preliminary data.</text>
</comment>